<dbReference type="EMBL" id="CP022358">
    <property type="protein sequence ID" value="ASK70711.1"/>
    <property type="molecule type" value="Genomic_DNA"/>
</dbReference>
<dbReference type="InterPro" id="IPR003018">
    <property type="entry name" value="GAF"/>
</dbReference>
<dbReference type="SMART" id="SM00065">
    <property type="entry name" value="GAF"/>
    <property type="match status" value="1"/>
</dbReference>
<dbReference type="PROSITE" id="PS50887">
    <property type="entry name" value="GGDEF"/>
    <property type="match status" value="1"/>
</dbReference>
<dbReference type="KEGG" id="sbj:CF168_18570"/>
<dbReference type="InterPro" id="IPR029787">
    <property type="entry name" value="Nucleotide_cyclase"/>
</dbReference>
<keyword evidence="6" id="KW-1185">Reference proteome</keyword>
<gene>
    <name evidence="5" type="ORF">CF168_18570</name>
</gene>
<dbReference type="Pfam" id="PF01590">
    <property type="entry name" value="GAF"/>
    <property type="match status" value="1"/>
</dbReference>
<dbReference type="InterPro" id="IPR050469">
    <property type="entry name" value="Diguanylate_Cyclase"/>
</dbReference>
<dbReference type="EC" id="2.7.7.65" evidence="2"/>
<dbReference type="PANTHER" id="PTHR45138:SF9">
    <property type="entry name" value="DIGUANYLATE CYCLASE DGCM-RELATED"/>
    <property type="match status" value="1"/>
</dbReference>
<dbReference type="CDD" id="cd01949">
    <property type="entry name" value="GGDEF"/>
    <property type="match status" value="1"/>
</dbReference>
<dbReference type="Gene3D" id="3.30.70.270">
    <property type="match status" value="1"/>
</dbReference>
<dbReference type="Gene3D" id="3.30.450.40">
    <property type="match status" value="1"/>
</dbReference>
<evidence type="ECO:0000256" key="1">
    <source>
        <dbReference type="ARBA" id="ARBA00001946"/>
    </source>
</evidence>
<dbReference type="PANTHER" id="PTHR45138">
    <property type="entry name" value="REGULATORY COMPONENTS OF SENSORY TRANSDUCTION SYSTEM"/>
    <property type="match status" value="1"/>
</dbReference>
<evidence type="ECO:0000256" key="3">
    <source>
        <dbReference type="ARBA" id="ARBA00034247"/>
    </source>
</evidence>
<dbReference type="InterPro" id="IPR043128">
    <property type="entry name" value="Rev_trsase/Diguanyl_cyclase"/>
</dbReference>
<dbReference type="Pfam" id="PF00990">
    <property type="entry name" value="GGDEF"/>
    <property type="match status" value="1"/>
</dbReference>
<evidence type="ECO:0000256" key="2">
    <source>
        <dbReference type="ARBA" id="ARBA00012528"/>
    </source>
</evidence>
<organism evidence="5 6">
    <name type="scientific">Shewanella bicestrii</name>
    <dbReference type="NCBI Taxonomy" id="2018305"/>
    <lineage>
        <taxon>Bacteria</taxon>
        <taxon>Pseudomonadati</taxon>
        <taxon>Pseudomonadota</taxon>
        <taxon>Gammaproteobacteria</taxon>
        <taxon>Alteromonadales</taxon>
        <taxon>Shewanellaceae</taxon>
        <taxon>Shewanella</taxon>
    </lineage>
</organism>
<dbReference type="SUPFAM" id="SSF55781">
    <property type="entry name" value="GAF domain-like"/>
    <property type="match status" value="1"/>
</dbReference>
<dbReference type="FunFam" id="3.30.70.270:FF:000001">
    <property type="entry name" value="Diguanylate cyclase domain protein"/>
    <property type="match status" value="1"/>
</dbReference>
<accession>A0A220US02</accession>
<name>A0A220US02_9GAMM</name>
<reference evidence="5 6" key="1">
    <citation type="submission" date="2017-07" db="EMBL/GenBank/DDBJ databases">
        <title>Phenotypical and genomic characterization of a clinical isolate of Shewanella bicestrii sp. nov. producing an extended-spectrum beta-lactamase and a new oxacillinase variant.</title>
        <authorList>
            <person name="Jousset A.B."/>
            <person name="Bonnin R.A."/>
            <person name="Girlich D."/>
            <person name="Dabos L."/>
            <person name="Potron A."/>
            <person name="Dortet L."/>
            <person name="Glaser P."/>
            <person name="Naas T."/>
        </authorList>
    </citation>
    <scope>NUCLEOTIDE SEQUENCE [LARGE SCALE GENOMIC DNA]</scope>
    <source>
        <strain evidence="5 6">JAB-1</strain>
    </source>
</reference>
<dbReference type="GO" id="GO:0052621">
    <property type="term" value="F:diguanylate cyclase activity"/>
    <property type="evidence" value="ECO:0007669"/>
    <property type="project" value="UniProtKB-EC"/>
</dbReference>
<dbReference type="NCBIfam" id="TIGR00254">
    <property type="entry name" value="GGDEF"/>
    <property type="match status" value="1"/>
</dbReference>
<proteinExistence type="predicted"/>
<evidence type="ECO:0000313" key="6">
    <source>
        <dbReference type="Proteomes" id="UP000198367"/>
    </source>
</evidence>
<dbReference type="InterPro" id="IPR000160">
    <property type="entry name" value="GGDEF_dom"/>
</dbReference>
<dbReference type="InterPro" id="IPR029016">
    <property type="entry name" value="GAF-like_dom_sf"/>
</dbReference>
<comment type="catalytic activity">
    <reaction evidence="3">
        <text>2 GTP = 3',3'-c-di-GMP + 2 diphosphate</text>
        <dbReference type="Rhea" id="RHEA:24898"/>
        <dbReference type="ChEBI" id="CHEBI:33019"/>
        <dbReference type="ChEBI" id="CHEBI:37565"/>
        <dbReference type="ChEBI" id="CHEBI:58805"/>
        <dbReference type="EC" id="2.7.7.65"/>
    </reaction>
</comment>
<sequence length="347" mass="38875">MDRYFNPLSLSDSAKEHQISFPVDFVQALTVATSLQEVLDTVSQWIYQLFDAQRASITLKDDAEFLKVYSISGDKAIPLDFRVPIANTFVGRVFTEKTVLICDDLTNSTTLDGIMLAQHGMNTCMNAPLLYGDICLGTLNVAHHQSSYYNDVHALELQCLANWIGLNISLRLQLKELEYLASTDHLTGAANRRVFTQKIQQAIVAYHEQGQAFYFGLMDIDHFKMLNDQFGHTAGDYVLQRIVAIAETLMTSPGKFFRIGGEEFAIIFLEQTGYDALQFFNDIREAIAKAAMEYDDVQLSVSVSIGFTAMSALDEAPESLLRRADKALYQAKLAGRNRVVMFNSTQV</sequence>
<dbReference type="SUPFAM" id="SSF55073">
    <property type="entry name" value="Nucleotide cyclase"/>
    <property type="match status" value="1"/>
</dbReference>
<evidence type="ECO:0000313" key="5">
    <source>
        <dbReference type="EMBL" id="ASK70711.1"/>
    </source>
</evidence>
<feature type="domain" description="GGDEF" evidence="4">
    <location>
        <begin position="211"/>
        <end position="344"/>
    </location>
</feature>
<dbReference type="SMART" id="SM00267">
    <property type="entry name" value="GGDEF"/>
    <property type="match status" value="1"/>
</dbReference>
<protein>
    <recommendedName>
        <fullName evidence="2">diguanylate cyclase</fullName>
        <ecNumber evidence="2">2.7.7.65</ecNumber>
    </recommendedName>
</protein>
<dbReference type="RefSeq" id="WP_089068609.1">
    <property type="nucleotide sequence ID" value="NZ_CP022358.1"/>
</dbReference>
<dbReference type="AlphaFoldDB" id="A0A220US02"/>
<evidence type="ECO:0000259" key="4">
    <source>
        <dbReference type="PROSITE" id="PS50887"/>
    </source>
</evidence>
<dbReference type="Proteomes" id="UP000198367">
    <property type="component" value="Chromosome"/>
</dbReference>
<comment type="cofactor">
    <cofactor evidence="1">
        <name>Mg(2+)</name>
        <dbReference type="ChEBI" id="CHEBI:18420"/>
    </cofactor>
</comment>